<proteinExistence type="predicted"/>
<sequence>WIASTAGYYSRTVRCVSLPCRRACSAQQGPRRPTPAPVDHQRCPSDWLIYNEARAHRRPAASLTSGAATSGQPGCRHCCSPAPAACQQTMLPSLEMAHVTDHPAAARLNCLHGCAETPTATIPRPTESRCAAYCSLRFEAQRPALLRRIRHPAKLPAQLSRRSRASKLLVNVLTPTRSRRSASPAGRGWRKPRQIGAADSLFRPPRGAGSPSEEEDGQDPQYGCRRCCHPLSSVAYLAALRDATSNSRRQRVVLNDDWRRRQRRRRQSVSTSCCCTPDLGQLSQTETEPQPPAGVARLKKRPSWPRRRLSASASTGFSVISSIRHHESQQQQPSAPVADCDLSSEARGAETVEISQGIKNAGWGSGRSGETLKMMSESRQLSISEADHPEPAPVHRERAPIAEPNQRRDFPSAAGIVCRSIRPLISCRPTLNCSLAAAVWPLWVGCTAIRHHYVEEPASLDLLDPGDASYSSGGGGVSRWKRRLGQLGAVKGCCCFATRLRARIFLAALLAALLLLLIVGIATAVAGRSAGGDEGNNGHNAGSFQSDNGRYLKLHIEFG</sequence>
<feature type="region of interest" description="Disordered" evidence="1">
    <location>
        <begin position="279"/>
        <end position="310"/>
    </location>
</feature>
<keyword evidence="2" id="KW-0472">Membrane</keyword>
<feature type="region of interest" description="Disordered" evidence="1">
    <location>
        <begin position="174"/>
        <end position="220"/>
    </location>
</feature>
<keyword evidence="3" id="KW-1185">Reference proteome</keyword>
<name>A0A1I8FAQ1_9PLAT</name>
<dbReference type="WBParaSite" id="maker-unitig_27036-snap-gene-0.2-mRNA-1">
    <property type="protein sequence ID" value="maker-unitig_27036-snap-gene-0.2-mRNA-1"/>
    <property type="gene ID" value="maker-unitig_27036-snap-gene-0.2"/>
</dbReference>
<dbReference type="Proteomes" id="UP000095280">
    <property type="component" value="Unplaced"/>
</dbReference>
<evidence type="ECO:0000256" key="2">
    <source>
        <dbReference type="SAM" id="Phobius"/>
    </source>
</evidence>
<keyword evidence="2" id="KW-0812">Transmembrane</keyword>
<keyword evidence="2" id="KW-1133">Transmembrane helix</keyword>
<evidence type="ECO:0000256" key="1">
    <source>
        <dbReference type="SAM" id="MobiDB-lite"/>
    </source>
</evidence>
<accession>A0A1I8FAQ1</accession>
<organism evidence="3 4">
    <name type="scientific">Macrostomum lignano</name>
    <dbReference type="NCBI Taxonomy" id="282301"/>
    <lineage>
        <taxon>Eukaryota</taxon>
        <taxon>Metazoa</taxon>
        <taxon>Spiralia</taxon>
        <taxon>Lophotrochozoa</taxon>
        <taxon>Platyhelminthes</taxon>
        <taxon>Rhabditophora</taxon>
        <taxon>Macrostomorpha</taxon>
        <taxon>Macrostomida</taxon>
        <taxon>Macrostomidae</taxon>
        <taxon>Macrostomum</taxon>
    </lineage>
</organism>
<evidence type="ECO:0000313" key="4">
    <source>
        <dbReference type="WBParaSite" id="maker-unitig_27036-snap-gene-0.2-mRNA-1"/>
    </source>
</evidence>
<evidence type="ECO:0000313" key="3">
    <source>
        <dbReference type="Proteomes" id="UP000095280"/>
    </source>
</evidence>
<protein>
    <submittedName>
        <fullName evidence="4">Protein kinase domain-containing protein</fullName>
    </submittedName>
</protein>
<feature type="transmembrane region" description="Helical" evidence="2">
    <location>
        <begin position="504"/>
        <end position="526"/>
    </location>
</feature>
<reference evidence="4" key="1">
    <citation type="submission" date="2016-11" db="UniProtKB">
        <authorList>
            <consortium name="WormBaseParasite"/>
        </authorList>
    </citation>
    <scope>IDENTIFICATION</scope>
</reference>
<feature type="compositionally biased region" description="Basic residues" evidence="1">
    <location>
        <begin position="297"/>
        <end position="309"/>
    </location>
</feature>
<dbReference type="AlphaFoldDB" id="A0A1I8FAQ1"/>